<evidence type="ECO:0000256" key="7">
    <source>
        <dbReference type="ARBA" id="ARBA00047647"/>
    </source>
</evidence>
<dbReference type="PIRSF" id="PIRSF038994">
    <property type="entry name" value="NagA"/>
    <property type="match status" value="1"/>
</dbReference>
<evidence type="ECO:0000256" key="9">
    <source>
        <dbReference type="PIRSR" id="PIRSR038994-1"/>
    </source>
</evidence>
<reference evidence="13" key="1">
    <citation type="submission" date="2018-04" db="EMBL/GenBank/DDBJ databases">
        <title>Transcriptome assembly of Sipha flava.</title>
        <authorList>
            <person name="Scully E.D."/>
            <person name="Geib S.M."/>
            <person name="Palmer N.A."/>
            <person name="Koch K."/>
            <person name="Bradshaw J."/>
            <person name="Heng-Moss T."/>
            <person name="Sarath G."/>
        </authorList>
    </citation>
    <scope>NUCLEOTIDE SEQUENCE</scope>
</reference>
<evidence type="ECO:0000313" key="14">
    <source>
        <dbReference type="Proteomes" id="UP000694846"/>
    </source>
</evidence>
<dbReference type="AlphaFoldDB" id="A0A2S2QXH3"/>
<dbReference type="OrthoDB" id="10264777at2759"/>
<dbReference type="PANTHER" id="PTHR11113">
    <property type="entry name" value="N-ACETYLGLUCOSAMINE-6-PHOSPHATE DEACETYLASE"/>
    <property type="match status" value="1"/>
</dbReference>
<dbReference type="PANTHER" id="PTHR11113:SF14">
    <property type="entry name" value="N-ACETYLGLUCOSAMINE-6-PHOSPHATE DEACETYLASE"/>
    <property type="match status" value="1"/>
</dbReference>
<feature type="domain" description="Amidohydrolase-related" evidence="12">
    <location>
        <begin position="55"/>
        <end position="386"/>
    </location>
</feature>
<dbReference type="InterPro" id="IPR003764">
    <property type="entry name" value="GlcNAc_6-P_deAcase"/>
</dbReference>
<evidence type="ECO:0000256" key="11">
    <source>
        <dbReference type="PIRSR" id="PIRSR038994-3"/>
    </source>
</evidence>
<dbReference type="GO" id="GO:0106279">
    <property type="term" value="P:negative regulation of UDP-N-acetylglucosamine biosynthetic process"/>
    <property type="evidence" value="ECO:0007669"/>
    <property type="project" value="UniProtKB-ARBA"/>
</dbReference>
<feature type="active site" description="Proton donor/acceptor" evidence="9">
    <location>
        <position position="279"/>
    </location>
</feature>
<evidence type="ECO:0000313" key="15">
    <source>
        <dbReference type="RefSeq" id="XP_025415360.1"/>
    </source>
</evidence>
<organism evidence="13">
    <name type="scientific">Sipha flava</name>
    <name type="common">yellow sugarcane aphid</name>
    <dbReference type="NCBI Taxonomy" id="143950"/>
    <lineage>
        <taxon>Eukaryota</taxon>
        <taxon>Metazoa</taxon>
        <taxon>Ecdysozoa</taxon>
        <taxon>Arthropoda</taxon>
        <taxon>Hexapoda</taxon>
        <taxon>Insecta</taxon>
        <taxon>Pterygota</taxon>
        <taxon>Neoptera</taxon>
        <taxon>Paraneoptera</taxon>
        <taxon>Hemiptera</taxon>
        <taxon>Sternorrhyncha</taxon>
        <taxon>Aphidomorpha</taxon>
        <taxon>Aphidoidea</taxon>
        <taxon>Aphididae</taxon>
        <taxon>Sipha</taxon>
    </lineage>
</organism>
<dbReference type="InterPro" id="IPR006680">
    <property type="entry name" value="Amidohydro-rel"/>
</dbReference>
<dbReference type="NCBIfam" id="TIGR00221">
    <property type="entry name" value="nagA"/>
    <property type="match status" value="1"/>
</dbReference>
<comment type="similarity">
    <text evidence="1 8">Belongs to the metallo-dependent hydrolases superfamily. NagA family.</text>
</comment>
<sequence>MTLVTKYFNCNILREGKIVAEDLWVDNGQIANPEVIFYDKKKNPDIEIDCLGSLIIPGLIDLQINGAFGIDFTHDSGEGLEVVRKGLLQYGVTAFCPTIVSTTSLNYRKILPKLKRCHGSQQGAAILGAHVEGPFISNLKLGAHNMSNIKTLEDNNLFNTYGSLENIGIVTLAPELDGSMEAIKILSNKGIVVSLGHTSTNMETSLQAIQNGASFITHLFNAMVPFHHREPGLLGLITCLPSDEKPIFFGIIADGTHTHPAALKIAHSVNPKGLVLVTDAISAIGLPDGIHHLGDEQIEVKNSKAYIANTNTLCGSMTFLDECMRYFISSTNCSIVEAIEAVTLHPAQVLGIQHCKGTLNYGADADFVLLGTKLNVQSTWINGKCVFEHKNKPGYIMKKTT</sequence>
<dbReference type="GO" id="GO:0006046">
    <property type="term" value="P:N-acetylglucosamine catabolic process"/>
    <property type="evidence" value="ECO:0007669"/>
    <property type="project" value="TreeGrafter"/>
</dbReference>
<feature type="binding site" evidence="10">
    <location>
        <position position="257"/>
    </location>
    <ligand>
        <name>substrate</name>
    </ligand>
</feature>
<protein>
    <recommendedName>
        <fullName evidence="3 8">N-acetylglucosamine-6-phosphate deacetylase</fullName>
        <ecNumber evidence="2 8">3.5.1.25</ecNumber>
    </recommendedName>
</protein>
<dbReference type="Pfam" id="PF01979">
    <property type="entry name" value="Amidohydro_1"/>
    <property type="match status" value="1"/>
</dbReference>
<dbReference type="Gene3D" id="3.20.20.140">
    <property type="entry name" value="Metal-dependent hydrolases"/>
    <property type="match status" value="1"/>
</dbReference>
<keyword evidence="5 8" id="KW-0378">Hydrolase</keyword>
<keyword evidence="6 8" id="KW-0119">Carbohydrate metabolism</keyword>
<feature type="binding site" evidence="10">
    <location>
        <begin position="221"/>
        <end position="222"/>
    </location>
    <ligand>
        <name>substrate</name>
    </ligand>
</feature>
<dbReference type="InterPro" id="IPR032466">
    <property type="entry name" value="Metal_Hydrolase"/>
</dbReference>
<accession>A0A2S2QXH3</accession>
<evidence type="ECO:0000256" key="4">
    <source>
        <dbReference type="ARBA" id="ARBA00022723"/>
    </source>
</evidence>
<feature type="binding site" evidence="11">
    <location>
        <position position="132"/>
    </location>
    <ligand>
        <name>Zn(2+)</name>
        <dbReference type="ChEBI" id="CHEBI:29105"/>
    </ligand>
</feature>
<keyword evidence="4 11" id="KW-0479">Metal-binding</keyword>
<evidence type="ECO:0000256" key="10">
    <source>
        <dbReference type="PIRSR" id="PIRSR038994-2"/>
    </source>
</evidence>
<dbReference type="EC" id="3.5.1.25" evidence="2 8"/>
<evidence type="ECO:0000256" key="8">
    <source>
        <dbReference type="PIRNR" id="PIRNR038994"/>
    </source>
</evidence>
<feature type="binding site" evidence="11">
    <location>
        <position position="197"/>
    </location>
    <ligand>
        <name>Zn(2+)</name>
        <dbReference type="ChEBI" id="CHEBI:29105"/>
    </ligand>
</feature>
<dbReference type="GO" id="GO:0019262">
    <property type="term" value="P:N-acetylneuraminate catabolic process"/>
    <property type="evidence" value="ECO:0007669"/>
    <property type="project" value="UniProtKB-ARBA"/>
</dbReference>
<dbReference type="GO" id="GO:0046872">
    <property type="term" value="F:metal ion binding"/>
    <property type="evidence" value="ECO:0007669"/>
    <property type="project" value="UniProtKB-KW"/>
</dbReference>
<dbReference type="CDD" id="cd00854">
    <property type="entry name" value="NagA"/>
    <property type="match status" value="1"/>
</dbReference>
<evidence type="ECO:0000256" key="5">
    <source>
        <dbReference type="ARBA" id="ARBA00022801"/>
    </source>
</evidence>
<dbReference type="EMBL" id="GGMS01013268">
    <property type="protein sequence ID" value="MBY82471.1"/>
    <property type="molecule type" value="Transcribed_RNA"/>
</dbReference>
<dbReference type="Proteomes" id="UP000694846">
    <property type="component" value="Unplaced"/>
</dbReference>
<evidence type="ECO:0000259" key="12">
    <source>
        <dbReference type="Pfam" id="PF01979"/>
    </source>
</evidence>
<evidence type="ECO:0000313" key="13">
    <source>
        <dbReference type="EMBL" id="MBY82471.1"/>
    </source>
</evidence>
<evidence type="ECO:0000256" key="6">
    <source>
        <dbReference type="ARBA" id="ARBA00023277"/>
    </source>
</evidence>
<dbReference type="InterPro" id="IPR011059">
    <property type="entry name" value="Metal-dep_hydrolase_composite"/>
</dbReference>
<dbReference type="SUPFAM" id="SSF51556">
    <property type="entry name" value="Metallo-dependent hydrolases"/>
    <property type="match status" value="1"/>
</dbReference>
<comment type="cofactor">
    <cofactor evidence="11">
        <name>a divalent metal cation</name>
        <dbReference type="ChEBI" id="CHEBI:60240"/>
    </cofactor>
    <text evidence="11">Binds 1 divalent metal cation per subunit.</text>
</comment>
<feature type="binding site" evidence="10">
    <location>
        <position position="229"/>
    </location>
    <ligand>
        <name>substrate</name>
    </ligand>
</feature>
<evidence type="ECO:0000256" key="2">
    <source>
        <dbReference type="ARBA" id="ARBA00011899"/>
    </source>
</evidence>
<feature type="binding site" evidence="10">
    <location>
        <position position="143"/>
    </location>
    <ligand>
        <name>substrate</name>
    </ligand>
</feature>
<dbReference type="FunFam" id="3.20.20.140:FF:000023">
    <property type="entry name" value="N-acetylglucosamine-6-phosphate deacetylase"/>
    <property type="match status" value="1"/>
</dbReference>
<keyword evidence="14" id="KW-1185">Reference proteome</keyword>
<gene>
    <name evidence="13" type="primary">AMDHD2</name>
    <name evidence="15" type="synonym">LOC112687047</name>
    <name evidence="13" type="ORF">g.49631</name>
</gene>
<name>A0A2S2QXH3_9HEMI</name>
<feature type="binding site" evidence="11">
    <location>
        <position position="218"/>
    </location>
    <ligand>
        <name>Zn(2+)</name>
        <dbReference type="ChEBI" id="CHEBI:29105"/>
    </ligand>
</feature>
<dbReference type="GO" id="GO:0008448">
    <property type="term" value="F:N-acetylglucosamine-6-phosphate deacetylase activity"/>
    <property type="evidence" value="ECO:0007669"/>
    <property type="project" value="UniProtKB-UniRule"/>
</dbReference>
<dbReference type="RefSeq" id="XP_025415360.1">
    <property type="nucleotide sequence ID" value="XM_025559575.1"/>
</dbReference>
<evidence type="ECO:0000256" key="3">
    <source>
        <dbReference type="ARBA" id="ARBA00018029"/>
    </source>
</evidence>
<evidence type="ECO:0000256" key="1">
    <source>
        <dbReference type="ARBA" id="ARBA00010716"/>
    </source>
</evidence>
<dbReference type="Gene3D" id="2.30.40.10">
    <property type="entry name" value="Urease, subunit C, domain 1"/>
    <property type="match status" value="1"/>
</dbReference>
<reference evidence="15" key="2">
    <citation type="submission" date="2025-04" db="UniProtKB">
        <authorList>
            <consortium name="RefSeq"/>
        </authorList>
    </citation>
    <scope>IDENTIFICATION</scope>
    <source>
        <tissue evidence="15">Whole body</tissue>
    </source>
</reference>
<dbReference type="SUPFAM" id="SSF51338">
    <property type="entry name" value="Composite domain of metallo-dependent hydrolases"/>
    <property type="match status" value="1"/>
</dbReference>
<proteinExistence type="inferred from homology"/>
<feature type="binding site" evidence="10">
    <location>
        <begin position="313"/>
        <end position="315"/>
    </location>
    <ligand>
        <name>substrate</name>
    </ligand>
</feature>
<comment type="catalytic activity">
    <reaction evidence="7 8">
        <text>N-acetyl-D-glucosamine 6-phosphate + H2O = D-glucosamine 6-phosphate + acetate</text>
        <dbReference type="Rhea" id="RHEA:22936"/>
        <dbReference type="ChEBI" id="CHEBI:15377"/>
        <dbReference type="ChEBI" id="CHEBI:30089"/>
        <dbReference type="ChEBI" id="CHEBI:57513"/>
        <dbReference type="ChEBI" id="CHEBI:58725"/>
        <dbReference type="EC" id="3.5.1.25"/>
    </reaction>
</comment>